<evidence type="ECO:0000256" key="3">
    <source>
        <dbReference type="ARBA" id="ARBA00022475"/>
    </source>
</evidence>
<keyword evidence="6 7" id="KW-0472">Membrane</keyword>
<organism evidence="9 10">
    <name type="scientific">Labrys wisconsinensis</name>
    <dbReference type="NCBI Taxonomy" id="425677"/>
    <lineage>
        <taxon>Bacteria</taxon>
        <taxon>Pseudomonadati</taxon>
        <taxon>Pseudomonadota</taxon>
        <taxon>Alphaproteobacteria</taxon>
        <taxon>Hyphomicrobiales</taxon>
        <taxon>Xanthobacteraceae</taxon>
        <taxon>Labrys</taxon>
    </lineage>
</organism>
<feature type="domain" description="ABC transmembrane type-1" evidence="8">
    <location>
        <begin position="150"/>
        <end position="330"/>
    </location>
</feature>
<evidence type="ECO:0000313" key="10">
    <source>
        <dbReference type="Proteomes" id="UP001242480"/>
    </source>
</evidence>
<dbReference type="PANTHER" id="PTHR47737">
    <property type="entry name" value="GLYCINE BETAINE/PROLINE BETAINE TRANSPORT SYSTEM PERMEASE PROTEIN PROW"/>
    <property type="match status" value="1"/>
</dbReference>
<dbReference type="SUPFAM" id="SSF161098">
    <property type="entry name" value="MetI-like"/>
    <property type="match status" value="2"/>
</dbReference>
<evidence type="ECO:0000256" key="2">
    <source>
        <dbReference type="ARBA" id="ARBA00022448"/>
    </source>
</evidence>
<dbReference type="PANTHER" id="PTHR47737:SF1">
    <property type="entry name" value="GLYCINE BETAINE_PROLINE BETAINE TRANSPORT SYSTEM PERMEASE PROTEIN PROW"/>
    <property type="match status" value="1"/>
</dbReference>
<evidence type="ECO:0000256" key="5">
    <source>
        <dbReference type="ARBA" id="ARBA00022989"/>
    </source>
</evidence>
<proteinExistence type="inferred from homology"/>
<gene>
    <name evidence="9" type="ORF">QO011_002006</name>
</gene>
<evidence type="ECO:0000256" key="7">
    <source>
        <dbReference type="RuleBase" id="RU363032"/>
    </source>
</evidence>
<feature type="transmembrane region" description="Helical" evidence="7">
    <location>
        <begin position="530"/>
        <end position="547"/>
    </location>
</feature>
<keyword evidence="5 7" id="KW-1133">Transmembrane helix</keyword>
<accession>A0ABU0J407</accession>
<dbReference type="Pfam" id="PF00528">
    <property type="entry name" value="BPD_transp_1"/>
    <property type="match status" value="2"/>
</dbReference>
<feature type="domain" description="ABC transmembrane type-1" evidence="8">
    <location>
        <begin position="467"/>
        <end position="646"/>
    </location>
</feature>
<feature type="transmembrane region" description="Helical" evidence="7">
    <location>
        <begin position="628"/>
        <end position="646"/>
    </location>
</feature>
<feature type="transmembrane region" description="Helical" evidence="7">
    <location>
        <begin position="309"/>
        <end position="326"/>
    </location>
</feature>
<feature type="transmembrane region" description="Helical" evidence="7">
    <location>
        <begin position="152"/>
        <end position="176"/>
    </location>
</feature>
<dbReference type="EMBL" id="JAUSVX010000003">
    <property type="protein sequence ID" value="MDQ0468995.1"/>
    <property type="molecule type" value="Genomic_DNA"/>
</dbReference>
<feature type="transmembrane region" description="Helical" evidence="7">
    <location>
        <begin position="103"/>
        <end position="121"/>
    </location>
</feature>
<feature type="transmembrane region" description="Helical" evidence="7">
    <location>
        <begin position="470"/>
        <end position="493"/>
    </location>
</feature>
<keyword evidence="3" id="KW-1003">Cell membrane</keyword>
<sequence>MTSLADARPLPARLPLGPWPLAWIAALALTLGLYLGRDTLAWANLWPDDHVVPFAPWLTALMAWIKANLSWLTRGITAVLDVPLQVAFGLIAKGARIGTGADAVVLPTLSWVGIVAAAAVAGHAAGGWRLAALVGGCLLYIALFGQWQSAMLTLALILVAVPLCVLAGLVVGIRAWRSPALERLVVTPTLDLMQTIPTFAYLLPMLILFGNSPVSAMLATAIFATPPMVRATIVALRRVPAELRDFGVMAGCTPRQQLWRVLIPTARPMLMLGVNQVIMLALNMVIISSMIGAGGLGYDVLLALRALKIGQGMEAGLAIVVLAIALDRLSQAFARRRPVAARPGAGLLGHHAHLALALAALAVTTLASLAFPALAKLPASLTVSTAPLWKAGVDWITQHFFDTIELFRVALLAHVLNPARAFCENFPWAGAVLLLGLAGYRLGGLRLALLATVLTTFCAATGLWQKTMATVYLCGLSTVVAALIGIPIGILCARSDRIDRLVAPVIDTLQTLPSFCFIIPVVMLFRVGDVTALIATVAFAVVPAVRYTNHGLRQVPPALTEAATMSGCTPAQTFWRVKLPMALPEIMLGLNQTILLSLSMIIICAMIGTRDLGQEVFIALAKADAGRGLVAGLAIACIGIVADRLIGGAGARARARLG</sequence>
<feature type="transmembrane region" description="Helical" evidence="7">
    <location>
        <begin position="347"/>
        <end position="371"/>
    </location>
</feature>
<dbReference type="Proteomes" id="UP001242480">
    <property type="component" value="Unassembled WGS sequence"/>
</dbReference>
<dbReference type="CDD" id="cd06261">
    <property type="entry name" value="TM_PBP2"/>
    <property type="match status" value="2"/>
</dbReference>
<feature type="transmembrane region" description="Helical" evidence="7">
    <location>
        <begin position="277"/>
        <end position="297"/>
    </location>
</feature>
<feature type="transmembrane region" description="Helical" evidence="7">
    <location>
        <begin position="586"/>
        <end position="608"/>
    </location>
</feature>
<name>A0ABU0J407_9HYPH</name>
<dbReference type="PROSITE" id="PS50928">
    <property type="entry name" value="ABC_TM1"/>
    <property type="match status" value="2"/>
</dbReference>
<protein>
    <submittedName>
        <fullName evidence="9">Glycine betaine/proline transport system permease protein</fullName>
    </submittedName>
</protein>
<keyword evidence="4 7" id="KW-0812">Transmembrane</keyword>
<evidence type="ECO:0000256" key="1">
    <source>
        <dbReference type="ARBA" id="ARBA00004651"/>
    </source>
</evidence>
<reference evidence="9 10" key="1">
    <citation type="submission" date="2023-07" db="EMBL/GenBank/DDBJ databases">
        <title>Genomic Encyclopedia of Type Strains, Phase IV (KMG-IV): sequencing the most valuable type-strain genomes for metagenomic binning, comparative biology and taxonomic classification.</title>
        <authorList>
            <person name="Goeker M."/>
        </authorList>
    </citation>
    <scope>NUCLEOTIDE SEQUENCE [LARGE SCALE GENOMIC DNA]</scope>
    <source>
        <strain evidence="9 10">DSM 19619</strain>
    </source>
</reference>
<comment type="similarity">
    <text evidence="7">Belongs to the binding-protein-dependent transport system permease family.</text>
</comment>
<feature type="transmembrane region" description="Helical" evidence="7">
    <location>
        <begin position="48"/>
        <end position="65"/>
    </location>
</feature>
<feature type="transmembrane region" description="Helical" evidence="7">
    <location>
        <begin position="20"/>
        <end position="36"/>
    </location>
</feature>
<keyword evidence="2 7" id="KW-0813">Transport</keyword>
<feature type="transmembrane region" description="Helical" evidence="7">
    <location>
        <begin position="196"/>
        <end position="223"/>
    </location>
</feature>
<keyword evidence="10" id="KW-1185">Reference proteome</keyword>
<evidence type="ECO:0000256" key="6">
    <source>
        <dbReference type="ARBA" id="ARBA00023136"/>
    </source>
</evidence>
<feature type="transmembrane region" description="Helical" evidence="7">
    <location>
        <begin position="127"/>
        <end position="145"/>
    </location>
</feature>
<evidence type="ECO:0000259" key="8">
    <source>
        <dbReference type="PROSITE" id="PS50928"/>
    </source>
</evidence>
<evidence type="ECO:0000256" key="4">
    <source>
        <dbReference type="ARBA" id="ARBA00022692"/>
    </source>
</evidence>
<dbReference type="Gene3D" id="1.10.3720.10">
    <property type="entry name" value="MetI-like"/>
    <property type="match status" value="2"/>
</dbReference>
<comment type="subcellular location">
    <subcellularLocation>
        <location evidence="1 7">Cell membrane</location>
        <topology evidence="1 7">Multi-pass membrane protein</topology>
    </subcellularLocation>
</comment>
<feature type="transmembrane region" description="Helical" evidence="7">
    <location>
        <begin position="447"/>
        <end position="464"/>
    </location>
</feature>
<dbReference type="InterPro" id="IPR035906">
    <property type="entry name" value="MetI-like_sf"/>
</dbReference>
<dbReference type="InterPro" id="IPR000515">
    <property type="entry name" value="MetI-like"/>
</dbReference>
<comment type="caution">
    <text evidence="9">The sequence shown here is derived from an EMBL/GenBank/DDBJ whole genome shotgun (WGS) entry which is preliminary data.</text>
</comment>
<evidence type="ECO:0000313" key="9">
    <source>
        <dbReference type="EMBL" id="MDQ0468995.1"/>
    </source>
</evidence>